<comment type="subcellular location">
    <subcellularLocation>
        <location evidence="2">Chromosome</location>
    </subcellularLocation>
    <subcellularLocation>
        <location evidence="1">Nucleus</location>
    </subcellularLocation>
</comment>
<dbReference type="GO" id="GO:0005634">
    <property type="term" value="C:nucleus"/>
    <property type="evidence" value="ECO:0007669"/>
    <property type="project" value="UniProtKB-SubCell"/>
</dbReference>
<proteinExistence type="predicted"/>
<dbReference type="Pfam" id="PF24324">
    <property type="entry name" value="MYND_ZMYND11_ZMYD8"/>
    <property type="match status" value="1"/>
</dbReference>
<dbReference type="PROSITE" id="PS01360">
    <property type="entry name" value="ZF_MYND_1"/>
    <property type="match status" value="1"/>
</dbReference>
<dbReference type="EMBL" id="CAXITT010000117">
    <property type="protein sequence ID" value="CAL1532478.1"/>
    <property type="molecule type" value="Genomic_DNA"/>
</dbReference>
<feature type="region of interest" description="Disordered" evidence="13">
    <location>
        <begin position="166"/>
        <end position="193"/>
    </location>
</feature>
<dbReference type="GO" id="GO:0003714">
    <property type="term" value="F:transcription corepressor activity"/>
    <property type="evidence" value="ECO:0007669"/>
    <property type="project" value="TreeGrafter"/>
</dbReference>
<evidence type="ECO:0000256" key="9">
    <source>
        <dbReference type="ARBA" id="ARBA00023117"/>
    </source>
</evidence>
<dbReference type="GO" id="GO:0140006">
    <property type="term" value="F:histone H3 reader activity"/>
    <property type="evidence" value="ECO:0007669"/>
    <property type="project" value="UniProtKB-ARBA"/>
</dbReference>
<dbReference type="PANTHER" id="PTHR46453">
    <property type="entry name" value="PROTEIN KINASE C-BINDING PROTEIN 1"/>
    <property type="match status" value="1"/>
</dbReference>
<sequence>MYEKKLEDMSNSAKITLEETLASFELQKNILVSQLKEEFNREMEKVVAETKKQQWCAECLKEAVYYCCWNTSYCSYQCQQKHWPSHMPKCMQTQQQPPQTAAASSTPQNVNIISTLAPGTGTTSNNVSAVLNSGPTTSGKAKKTVALLSPSQDTVKSTLGKTKFKLVPSQSSNNTSNNTSSVSKDITWQQQPRQNNARSVQFINSSGAIQVPTTFGTNFQIQYLPQQRSQGTMPQQVQVMVPTTSILMPPVVANGQCSVDPSVQVIQSPSIFPLLQQQSTIQHVSQPQQQQLGSNQYIFPQYFGGNIVGPGQPQ</sequence>
<organism evidence="15 16">
    <name type="scientific">Lymnaea stagnalis</name>
    <name type="common">Great pond snail</name>
    <name type="synonym">Helix stagnalis</name>
    <dbReference type="NCBI Taxonomy" id="6523"/>
    <lineage>
        <taxon>Eukaryota</taxon>
        <taxon>Metazoa</taxon>
        <taxon>Spiralia</taxon>
        <taxon>Lophotrochozoa</taxon>
        <taxon>Mollusca</taxon>
        <taxon>Gastropoda</taxon>
        <taxon>Heterobranchia</taxon>
        <taxon>Euthyneura</taxon>
        <taxon>Panpulmonata</taxon>
        <taxon>Hygrophila</taxon>
        <taxon>Lymnaeoidea</taxon>
        <taxon>Lymnaeidae</taxon>
        <taxon>Lymnaea</taxon>
    </lineage>
</organism>
<evidence type="ECO:0000256" key="7">
    <source>
        <dbReference type="ARBA" id="ARBA00022853"/>
    </source>
</evidence>
<keyword evidence="4" id="KW-0479">Metal-binding</keyword>
<name>A0AAV2HEY9_LYMST</name>
<keyword evidence="10" id="KW-0804">Transcription</keyword>
<evidence type="ECO:0000256" key="4">
    <source>
        <dbReference type="ARBA" id="ARBA00022723"/>
    </source>
</evidence>
<dbReference type="PANTHER" id="PTHR46453:SF5">
    <property type="entry name" value="PROTEIN KINASE C-BINDING PROTEIN 1 ISOFORM X1"/>
    <property type="match status" value="1"/>
</dbReference>
<reference evidence="15 16" key="1">
    <citation type="submission" date="2024-04" db="EMBL/GenBank/DDBJ databases">
        <authorList>
            <consortium name="Genoscope - CEA"/>
            <person name="William W."/>
        </authorList>
    </citation>
    <scope>NUCLEOTIDE SEQUENCE [LARGE SCALE GENOMIC DNA]</scope>
</reference>
<keyword evidence="9" id="KW-0103">Bromodomain</keyword>
<keyword evidence="5 12" id="KW-0863">Zinc-finger</keyword>
<evidence type="ECO:0000256" key="3">
    <source>
        <dbReference type="ARBA" id="ARBA00022454"/>
    </source>
</evidence>
<dbReference type="GO" id="GO:0005737">
    <property type="term" value="C:cytoplasm"/>
    <property type="evidence" value="ECO:0007669"/>
    <property type="project" value="TreeGrafter"/>
</dbReference>
<gene>
    <name evidence="15" type="ORF">GSLYS_00006551001</name>
</gene>
<dbReference type="FunFam" id="6.10.140.2220:FF:000002">
    <property type="entry name" value="Protein kinase C-binding protein 1 isoform C"/>
    <property type="match status" value="1"/>
</dbReference>
<evidence type="ECO:0000313" key="15">
    <source>
        <dbReference type="EMBL" id="CAL1532478.1"/>
    </source>
</evidence>
<dbReference type="SUPFAM" id="SSF144232">
    <property type="entry name" value="HIT/MYND zinc finger-like"/>
    <property type="match status" value="1"/>
</dbReference>
<keyword evidence="7" id="KW-0156">Chromatin regulator</keyword>
<evidence type="ECO:0000313" key="16">
    <source>
        <dbReference type="Proteomes" id="UP001497497"/>
    </source>
</evidence>
<evidence type="ECO:0000256" key="11">
    <source>
        <dbReference type="ARBA" id="ARBA00023242"/>
    </source>
</evidence>
<evidence type="ECO:0000256" key="2">
    <source>
        <dbReference type="ARBA" id="ARBA00004286"/>
    </source>
</evidence>
<evidence type="ECO:0000256" key="5">
    <source>
        <dbReference type="ARBA" id="ARBA00022771"/>
    </source>
</evidence>
<keyword evidence="11" id="KW-0539">Nucleus</keyword>
<feature type="compositionally biased region" description="Low complexity" evidence="13">
    <location>
        <begin position="169"/>
        <end position="183"/>
    </location>
</feature>
<evidence type="ECO:0000256" key="12">
    <source>
        <dbReference type="PROSITE-ProRule" id="PRU00134"/>
    </source>
</evidence>
<dbReference type="GO" id="GO:0005694">
    <property type="term" value="C:chromosome"/>
    <property type="evidence" value="ECO:0007669"/>
    <property type="project" value="UniProtKB-SubCell"/>
</dbReference>
<evidence type="ECO:0000256" key="1">
    <source>
        <dbReference type="ARBA" id="ARBA00004123"/>
    </source>
</evidence>
<evidence type="ECO:0000256" key="6">
    <source>
        <dbReference type="ARBA" id="ARBA00022833"/>
    </source>
</evidence>
<dbReference type="Gene3D" id="6.10.140.2220">
    <property type="match status" value="1"/>
</dbReference>
<evidence type="ECO:0000256" key="8">
    <source>
        <dbReference type="ARBA" id="ARBA00023015"/>
    </source>
</evidence>
<dbReference type="GO" id="GO:0008270">
    <property type="term" value="F:zinc ion binding"/>
    <property type="evidence" value="ECO:0007669"/>
    <property type="project" value="UniProtKB-KW"/>
</dbReference>
<keyword evidence="3" id="KW-0158">Chromosome</keyword>
<dbReference type="PROSITE" id="PS50865">
    <property type="entry name" value="ZF_MYND_2"/>
    <property type="match status" value="1"/>
</dbReference>
<dbReference type="InterPro" id="IPR002893">
    <property type="entry name" value="Znf_MYND"/>
</dbReference>
<comment type="caution">
    <text evidence="15">The sequence shown here is derived from an EMBL/GenBank/DDBJ whole genome shotgun (WGS) entry which is preliminary data.</text>
</comment>
<keyword evidence="16" id="KW-1185">Reference proteome</keyword>
<accession>A0AAV2HEY9</accession>
<keyword evidence="6" id="KW-0862">Zinc</keyword>
<keyword evidence="8" id="KW-0805">Transcription regulation</keyword>
<dbReference type="InterPro" id="IPR057053">
    <property type="entry name" value="MYND_ZMYND11_ZMYD8"/>
</dbReference>
<evidence type="ECO:0000256" key="10">
    <source>
        <dbReference type="ARBA" id="ARBA00023163"/>
    </source>
</evidence>
<protein>
    <recommendedName>
        <fullName evidence="14">MYND-type domain-containing protein</fullName>
    </recommendedName>
</protein>
<dbReference type="Proteomes" id="UP001497497">
    <property type="component" value="Unassembled WGS sequence"/>
</dbReference>
<feature type="domain" description="MYND-type" evidence="14">
    <location>
        <begin position="56"/>
        <end position="90"/>
    </location>
</feature>
<evidence type="ECO:0000259" key="14">
    <source>
        <dbReference type="PROSITE" id="PS50865"/>
    </source>
</evidence>
<evidence type="ECO:0000256" key="13">
    <source>
        <dbReference type="SAM" id="MobiDB-lite"/>
    </source>
</evidence>
<feature type="compositionally biased region" description="Polar residues" evidence="13">
    <location>
        <begin position="184"/>
        <end position="193"/>
    </location>
</feature>
<dbReference type="AlphaFoldDB" id="A0AAV2HEY9"/>